<sequence>MQNKQSKRILFLPYTYTLGGGSEKILHTILKSLDKSKYAPFLLECSHFKNFKNDVKGLRLLSPIIDFTRIDFVHYFSKIILILTKYFPLLGKLLVPADSFDVAISFNYQYPSFLLCNVKANKKIAWVHGSIEDLDYSLEKGFAMLKTYISYIAQERVFKSVDKIVVISNKTFDSVVKLYPFCLDKIEFIPNGLDLHMIQSMSKEYIVKKKADFQLIFVGRLDANKNVLFLIEVLARLLNKGEDVSMIILGEGSMLHSLQKKALELNVERNISFLGYVNNPYPYILSSDLVCLASYAEGLPTVLIEGLALGIPFISSDVGGVKELSAGGTCGFVSELDIDIYSKYIFLYSKDANRQDEMRKMAKRMSLNYDIKKQITVIDKLLRG</sequence>
<dbReference type="SUPFAM" id="SSF53756">
    <property type="entry name" value="UDP-Glycosyltransferase/glycogen phosphorylase"/>
    <property type="match status" value="1"/>
</dbReference>
<comment type="caution">
    <text evidence="3">The sequence shown here is derived from an EMBL/GenBank/DDBJ whole genome shotgun (WGS) entry which is preliminary data.</text>
</comment>
<organism evidence="3 4">
    <name type="scientific">Bacteroides stercoris</name>
    <dbReference type="NCBI Taxonomy" id="46506"/>
    <lineage>
        <taxon>Bacteria</taxon>
        <taxon>Pseudomonadati</taxon>
        <taxon>Bacteroidota</taxon>
        <taxon>Bacteroidia</taxon>
        <taxon>Bacteroidales</taxon>
        <taxon>Bacteroidaceae</taxon>
        <taxon>Bacteroides</taxon>
    </lineage>
</organism>
<dbReference type="RefSeq" id="WP_117857824.1">
    <property type="nucleotide sequence ID" value="NZ_JAQCOO010000011.1"/>
</dbReference>
<dbReference type="CDD" id="cd03811">
    <property type="entry name" value="GT4_GT28_WabH-like"/>
    <property type="match status" value="1"/>
</dbReference>
<dbReference type="Pfam" id="PF13439">
    <property type="entry name" value="Glyco_transf_4"/>
    <property type="match status" value="1"/>
</dbReference>
<protein>
    <submittedName>
        <fullName evidence="3">Glycosyltransferase</fullName>
    </submittedName>
</protein>
<evidence type="ECO:0000313" key="3">
    <source>
        <dbReference type="EMBL" id="RGW34258.1"/>
    </source>
</evidence>
<evidence type="ECO:0000313" key="4">
    <source>
        <dbReference type="Proteomes" id="UP000285150"/>
    </source>
</evidence>
<dbReference type="GO" id="GO:0016757">
    <property type="term" value="F:glycosyltransferase activity"/>
    <property type="evidence" value="ECO:0007669"/>
    <property type="project" value="InterPro"/>
</dbReference>
<dbReference type="Pfam" id="PF00534">
    <property type="entry name" value="Glycos_transf_1"/>
    <property type="match status" value="1"/>
</dbReference>
<dbReference type="Proteomes" id="UP000285150">
    <property type="component" value="Unassembled WGS sequence"/>
</dbReference>
<dbReference type="PANTHER" id="PTHR12526:SF630">
    <property type="entry name" value="GLYCOSYLTRANSFERASE"/>
    <property type="match status" value="1"/>
</dbReference>
<dbReference type="InterPro" id="IPR001296">
    <property type="entry name" value="Glyco_trans_1"/>
</dbReference>
<dbReference type="EMBL" id="QSAF01000007">
    <property type="protein sequence ID" value="RGW34258.1"/>
    <property type="molecule type" value="Genomic_DNA"/>
</dbReference>
<gene>
    <name evidence="3" type="ORF">DWV77_07980</name>
</gene>
<accession>A0A413B7E5</accession>
<evidence type="ECO:0000259" key="1">
    <source>
        <dbReference type="Pfam" id="PF00534"/>
    </source>
</evidence>
<dbReference type="AlphaFoldDB" id="A0A413B7E5"/>
<dbReference type="PANTHER" id="PTHR12526">
    <property type="entry name" value="GLYCOSYLTRANSFERASE"/>
    <property type="match status" value="1"/>
</dbReference>
<name>A0A413B7E5_BACSE</name>
<reference evidence="3 4" key="1">
    <citation type="submission" date="2018-08" db="EMBL/GenBank/DDBJ databases">
        <title>A genome reference for cultivated species of the human gut microbiota.</title>
        <authorList>
            <person name="Zou Y."/>
            <person name="Xue W."/>
            <person name="Luo G."/>
        </authorList>
    </citation>
    <scope>NUCLEOTIDE SEQUENCE [LARGE SCALE GENOMIC DNA]</scope>
    <source>
        <strain evidence="3 4">AF12-7</strain>
    </source>
</reference>
<proteinExistence type="predicted"/>
<dbReference type="InterPro" id="IPR028098">
    <property type="entry name" value="Glyco_trans_4-like_N"/>
</dbReference>
<feature type="domain" description="Glycosyltransferase subfamily 4-like N-terminal" evidence="2">
    <location>
        <begin position="20"/>
        <end position="195"/>
    </location>
</feature>
<feature type="domain" description="Glycosyl transferase family 1" evidence="1">
    <location>
        <begin position="207"/>
        <end position="364"/>
    </location>
</feature>
<keyword evidence="3" id="KW-0808">Transferase</keyword>
<dbReference type="Gene3D" id="3.40.50.2000">
    <property type="entry name" value="Glycogen Phosphorylase B"/>
    <property type="match status" value="2"/>
</dbReference>
<evidence type="ECO:0000259" key="2">
    <source>
        <dbReference type="Pfam" id="PF13439"/>
    </source>
</evidence>